<reference evidence="2" key="1">
    <citation type="submission" date="2020-05" db="EMBL/GenBank/DDBJ databases">
        <authorList>
            <person name="Chiriac C."/>
            <person name="Salcher M."/>
            <person name="Ghai R."/>
            <person name="Kavagutti S V."/>
        </authorList>
    </citation>
    <scope>NUCLEOTIDE SEQUENCE</scope>
</reference>
<gene>
    <name evidence="2" type="ORF">UFOPK2242_00222</name>
</gene>
<dbReference type="SUPFAM" id="SSF52540">
    <property type="entry name" value="P-loop containing nucleoside triphosphate hydrolases"/>
    <property type="match status" value="1"/>
</dbReference>
<dbReference type="Gene3D" id="3.40.50.300">
    <property type="entry name" value="P-loop containing nucleotide triphosphate hydrolases"/>
    <property type="match status" value="1"/>
</dbReference>
<dbReference type="InterPro" id="IPR003593">
    <property type="entry name" value="AAA+_ATPase"/>
</dbReference>
<name>A0A6J6KI10_9ZZZZ</name>
<dbReference type="AlphaFoldDB" id="A0A6J6KI10"/>
<accession>A0A6J6KI10</accession>
<proteinExistence type="predicted"/>
<dbReference type="PANTHER" id="PTHR10803">
    <property type="entry name" value="ARSENICAL PUMP-DRIVING ATPASE ARSENITE-TRANSLOCATING ATPASE"/>
    <property type="match status" value="1"/>
</dbReference>
<feature type="domain" description="AAA+ ATPase" evidence="1">
    <location>
        <begin position="23"/>
        <end position="128"/>
    </location>
</feature>
<dbReference type="InterPro" id="IPR016300">
    <property type="entry name" value="ATPase_ArsA/GET3"/>
</dbReference>
<dbReference type="PANTHER" id="PTHR10803:SF26">
    <property type="entry name" value="ANION TRANSPORTER ATPASE-RELATED"/>
    <property type="match status" value="1"/>
</dbReference>
<evidence type="ECO:0000313" key="2">
    <source>
        <dbReference type="EMBL" id="CAB4647854.1"/>
    </source>
</evidence>
<dbReference type="InterPro" id="IPR027417">
    <property type="entry name" value="P-loop_NTPase"/>
</dbReference>
<protein>
    <submittedName>
        <fullName evidence="2">Unannotated protein</fullName>
    </submittedName>
</protein>
<dbReference type="GO" id="GO:0005524">
    <property type="term" value="F:ATP binding"/>
    <property type="evidence" value="ECO:0007669"/>
    <property type="project" value="InterPro"/>
</dbReference>
<sequence length="396" mass="42578">MNSAAMGGSPNDSTSITFASLLADSHVIICAGSGGVGKTTTAAALAIQAARNGQRSIVVTIDPAKRLADALGLPELAPDPVIIDEQLWRRTDDSSSGQLSAMMLDPKATFDALVARYADGVEQAERILANSFYRSISSALGGTQEYMAMEKLHELSECGDYDLIVVDTPPSRNALDFLDAPERLLRLLNNRVFRVITAPARTGLRAAGVAVQTLVRAISRVIGAEVVDDIVAFFRAFEGMEEGFRERAMSVRALIAESTTQFVLITSPRRDAVEEAEYFAERIGDHGYRVSGLIVNRVHPMFGSEHGDTLRSRASALRGLPAMQSGASSARDRMAQHLDVLADFQTVGARERHNLDGVQLRLGRGAAVAFVPFLARDVHSIEALDEIAALIFASPA</sequence>
<dbReference type="EMBL" id="CAEZWM010000013">
    <property type="protein sequence ID" value="CAB4647854.1"/>
    <property type="molecule type" value="Genomic_DNA"/>
</dbReference>
<dbReference type="InterPro" id="IPR025723">
    <property type="entry name" value="ArsA/GET3_ATPase-like"/>
</dbReference>
<evidence type="ECO:0000259" key="1">
    <source>
        <dbReference type="SMART" id="SM00382"/>
    </source>
</evidence>
<dbReference type="SMART" id="SM00382">
    <property type="entry name" value="AAA"/>
    <property type="match status" value="1"/>
</dbReference>
<organism evidence="2">
    <name type="scientific">freshwater metagenome</name>
    <dbReference type="NCBI Taxonomy" id="449393"/>
    <lineage>
        <taxon>unclassified sequences</taxon>
        <taxon>metagenomes</taxon>
        <taxon>ecological metagenomes</taxon>
    </lineage>
</organism>
<dbReference type="Pfam" id="PF02374">
    <property type="entry name" value="ArsA_ATPase"/>
    <property type="match status" value="1"/>
</dbReference>
<dbReference type="GO" id="GO:0016887">
    <property type="term" value="F:ATP hydrolysis activity"/>
    <property type="evidence" value="ECO:0007669"/>
    <property type="project" value="InterPro"/>
</dbReference>